<dbReference type="CDD" id="cd06224">
    <property type="entry name" value="REM"/>
    <property type="match status" value="1"/>
</dbReference>
<dbReference type="InterPro" id="IPR023578">
    <property type="entry name" value="Ras_GEF_dom_sf"/>
</dbReference>
<evidence type="ECO:0000313" key="8">
    <source>
        <dbReference type="Proteomes" id="UP000752171"/>
    </source>
</evidence>
<reference evidence="7 8" key="1">
    <citation type="submission" date="2021-07" db="EMBL/GenBank/DDBJ databases">
        <authorList>
            <person name="Imarazene B."/>
            <person name="Zahm M."/>
            <person name="Klopp C."/>
            <person name="Cabau C."/>
            <person name="Beille S."/>
            <person name="Jouanno E."/>
            <person name="Castinel A."/>
            <person name="Lluch J."/>
            <person name="Gil L."/>
            <person name="Kuchtly C."/>
            <person name="Lopez Roques C."/>
            <person name="Donnadieu C."/>
            <person name="Parrinello H."/>
            <person name="Journot L."/>
            <person name="Du K."/>
            <person name="Schartl M."/>
            <person name="Retaux S."/>
            <person name="Guiguen Y."/>
        </authorList>
    </citation>
    <scope>NUCLEOTIDE SEQUENCE [LARGE SCALE GENOMIC DNA]</scope>
    <source>
        <strain evidence="7">Pach_M1</strain>
        <tissue evidence="7">Testis</tissue>
    </source>
</reference>
<dbReference type="InterPro" id="IPR000651">
    <property type="entry name" value="Ras-like_Gua-exchang_fac_N"/>
</dbReference>
<dbReference type="AlphaFoldDB" id="A0A8T2L3L4"/>
<proteinExistence type="predicted"/>
<evidence type="ECO:0000256" key="2">
    <source>
        <dbReference type="PROSITE-ProRule" id="PRU00168"/>
    </source>
</evidence>
<comment type="caution">
    <text evidence="7">The sequence shown here is derived from an EMBL/GenBank/DDBJ whole genome shotgun (WGS) entry which is preliminary data.</text>
</comment>
<feature type="domain" description="Ras-associating" evidence="5">
    <location>
        <begin position="619"/>
        <end position="707"/>
    </location>
</feature>
<dbReference type="GO" id="GO:0005085">
    <property type="term" value="F:guanyl-nucleotide exchange factor activity"/>
    <property type="evidence" value="ECO:0007669"/>
    <property type="project" value="UniProtKB-KW"/>
</dbReference>
<evidence type="ECO:0000259" key="5">
    <source>
        <dbReference type="PROSITE" id="PS50200"/>
    </source>
</evidence>
<dbReference type="PANTHER" id="PTHR23113:SF220">
    <property type="entry name" value="RAL GUANINE NUCLEOTIDE DISSOCIATION STIMULATOR-LIKE 3"/>
    <property type="match status" value="1"/>
</dbReference>
<protein>
    <submittedName>
        <fullName evidence="7">Ral guanine nucleotide dissociation stimulator-like 1</fullName>
    </submittedName>
</protein>
<dbReference type="InterPro" id="IPR001895">
    <property type="entry name" value="RASGEF_cat_dom"/>
</dbReference>
<dbReference type="GO" id="GO:0007265">
    <property type="term" value="P:Ras protein signal transduction"/>
    <property type="evidence" value="ECO:0007669"/>
    <property type="project" value="TreeGrafter"/>
</dbReference>
<dbReference type="PROSITE" id="PS50009">
    <property type="entry name" value="RASGEF_CAT"/>
    <property type="match status" value="1"/>
</dbReference>
<dbReference type="PANTHER" id="PTHR23113">
    <property type="entry name" value="GUANINE NUCLEOTIDE EXCHANGE FACTOR"/>
    <property type="match status" value="1"/>
</dbReference>
<dbReference type="SUPFAM" id="SSF48366">
    <property type="entry name" value="Ras GEF"/>
    <property type="match status" value="1"/>
</dbReference>
<gene>
    <name evidence="7" type="primary">RGL1</name>
    <name evidence="7" type="ORF">AMEX_G22789</name>
</gene>
<evidence type="ECO:0000256" key="3">
    <source>
        <dbReference type="SAM" id="MobiDB-lite"/>
    </source>
</evidence>
<dbReference type="InterPro" id="IPR008937">
    <property type="entry name" value="Ras-like_GEF"/>
</dbReference>
<dbReference type="Pfam" id="PF00617">
    <property type="entry name" value="RasGEF"/>
    <property type="match status" value="1"/>
</dbReference>
<feature type="compositionally biased region" description="Low complexity" evidence="3">
    <location>
        <begin position="584"/>
        <end position="597"/>
    </location>
</feature>
<dbReference type="Gene3D" id="3.10.20.90">
    <property type="entry name" value="Phosphatidylinositol 3-kinase Catalytic Subunit, Chain A, domain 1"/>
    <property type="match status" value="1"/>
</dbReference>
<dbReference type="Pfam" id="PF00788">
    <property type="entry name" value="RA"/>
    <property type="match status" value="1"/>
</dbReference>
<dbReference type="CDD" id="cd00155">
    <property type="entry name" value="RasGEF"/>
    <property type="match status" value="1"/>
</dbReference>
<dbReference type="SMART" id="SM00314">
    <property type="entry name" value="RA"/>
    <property type="match status" value="1"/>
</dbReference>
<dbReference type="PROSITE" id="PS50200">
    <property type="entry name" value="RA"/>
    <property type="match status" value="1"/>
</dbReference>
<dbReference type="GO" id="GO:0005886">
    <property type="term" value="C:plasma membrane"/>
    <property type="evidence" value="ECO:0007669"/>
    <property type="project" value="TreeGrafter"/>
</dbReference>
<dbReference type="EMBL" id="JAICCE010000019">
    <property type="protein sequence ID" value="KAG9264512.1"/>
    <property type="molecule type" value="Genomic_DNA"/>
</dbReference>
<evidence type="ECO:0000259" key="4">
    <source>
        <dbReference type="PROSITE" id="PS50009"/>
    </source>
</evidence>
<feature type="region of interest" description="Disordered" evidence="3">
    <location>
        <begin position="515"/>
        <end position="602"/>
    </location>
</feature>
<dbReference type="OrthoDB" id="26687at2759"/>
<evidence type="ECO:0000256" key="1">
    <source>
        <dbReference type="ARBA" id="ARBA00022658"/>
    </source>
</evidence>
<feature type="domain" description="N-terminal Ras-GEF" evidence="6">
    <location>
        <begin position="55"/>
        <end position="174"/>
    </location>
</feature>
<dbReference type="Pfam" id="PF00618">
    <property type="entry name" value="RasGEF_N"/>
    <property type="match status" value="1"/>
</dbReference>
<feature type="domain" description="Ras-GEF" evidence="4">
    <location>
        <begin position="215"/>
        <end position="483"/>
    </location>
</feature>
<feature type="compositionally biased region" description="Low complexity" evidence="3">
    <location>
        <begin position="522"/>
        <end position="531"/>
    </location>
</feature>
<dbReference type="InterPro" id="IPR029071">
    <property type="entry name" value="Ubiquitin-like_domsf"/>
</dbReference>
<dbReference type="PROSITE" id="PS50212">
    <property type="entry name" value="RASGEF_NTER"/>
    <property type="match status" value="1"/>
</dbReference>
<dbReference type="CDD" id="cd00153">
    <property type="entry name" value="RA_RalGDS_like"/>
    <property type="match status" value="1"/>
</dbReference>
<feature type="region of interest" description="Disordered" evidence="3">
    <location>
        <begin position="181"/>
        <end position="211"/>
    </location>
</feature>
<dbReference type="Proteomes" id="UP000752171">
    <property type="component" value="Unassembled WGS sequence"/>
</dbReference>
<dbReference type="InterPro" id="IPR000159">
    <property type="entry name" value="RA_dom"/>
</dbReference>
<evidence type="ECO:0000259" key="6">
    <source>
        <dbReference type="PROSITE" id="PS50212"/>
    </source>
</evidence>
<feature type="compositionally biased region" description="Low complexity" evidence="3">
    <location>
        <begin position="560"/>
        <end position="577"/>
    </location>
</feature>
<accession>A0A8T2L3L4</accession>
<dbReference type="Gene3D" id="1.10.840.10">
    <property type="entry name" value="Ras guanine-nucleotide exchange factors catalytic domain"/>
    <property type="match status" value="1"/>
</dbReference>
<evidence type="ECO:0000313" key="7">
    <source>
        <dbReference type="EMBL" id="KAG9264512.1"/>
    </source>
</evidence>
<dbReference type="Gene3D" id="1.20.870.10">
    <property type="entry name" value="Son of sevenless (SoS) protein Chain: S domain 1"/>
    <property type="match status" value="1"/>
</dbReference>
<dbReference type="SUPFAM" id="SSF54236">
    <property type="entry name" value="Ubiquitin-like"/>
    <property type="match status" value="1"/>
</dbReference>
<dbReference type="SMART" id="SM00229">
    <property type="entry name" value="RasGEFN"/>
    <property type="match status" value="1"/>
</dbReference>
<dbReference type="SMART" id="SM00147">
    <property type="entry name" value="RasGEF"/>
    <property type="match status" value="1"/>
</dbReference>
<dbReference type="InterPro" id="IPR036964">
    <property type="entry name" value="RASGEF_cat_dom_sf"/>
</dbReference>
<feature type="compositionally biased region" description="Low complexity" evidence="3">
    <location>
        <begin position="540"/>
        <end position="552"/>
    </location>
</feature>
<keyword evidence="1 2" id="KW-0344">Guanine-nucleotide releasing factor</keyword>
<sequence length="726" mass="81129">MGKWELTMDPVQEWGEEFEDGAVFGITLRREPVQQAGEGPESCPCSGFVQYRTCKVRRLKAATLERLVAHLFDPCCQEQDYGRILLSTYRTFTSSNQLIQMLFQRDSLDEELDNSKCHNSSLWTLLQIWLDEFAEDFRDSPMHSSLRLMCLELRRHPSLSPLAKHYEALLRRFQSEDVVNNEQDGLGDDPVAAQNEKDSDESDDSTNQTDFMDFSTAGLAEQLTRLDTELFVKVVPFQCLGCVWSQRDKKENLSPTIRATIAQFNAITNRVITSLLCPSSCPPSSPQSAVTQRARIIEKWIRVAQECRRLKNFSSLRAILSALQSNPIYRLRKTWAAVSRESLSIFENLCETFPDENCVLTSREILVEDGGQAAVENVSPRTSKRCAVSRQMSSTSGAVPYLGTYLTVLTMLDTALPDTVECGLINFEKRRREYEILYQIRQLQTSCSQYLLPHHPQISAWLQRQRLLTDQESYELSRELEPPLDTSPQPSSGAWSHRVLTKKLSSLLNVSDGSRKNADQISVSSSGSSSSEMEDLSTNQSSPLGAQSLSSSCQNMADASSHSSTPSSDSSSSSPVSKNDLILPPASSSSSSSSSPSKLGHKRSVSMTSLPLYNRQVADSCIIRVTVERGNNGNMYKSILLTSQDKTAQVIERALQKHNLENTSVQDFALIQMLPQGKELVIPDKANVFYAMSTSANYDFVLRQYAKGHRKQLARSVSMSAGRCSK</sequence>
<name>A0A8T2L3L4_ASTMX</name>
<organism evidence="7 8">
    <name type="scientific">Astyanax mexicanus</name>
    <name type="common">Blind cave fish</name>
    <name type="synonym">Astyanax fasciatus mexicanus</name>
    <dbReference type="NCBI Taxonomy" id="7994"/>
    <lineage>
        <taxon>Eukaryota</taxon>
        <taxon>Metazoa</taxon>
        <taxon>Chordata</taxon>
        <taxon>Craniata</taxon>
        <taxon>Vertebrata</taxon>
        <taxon>Euteleostomi</taxon>
        <taxon>Actinopterygii</taxon>
        <taxon>Neopterygii</taxon>
        <taxon>Teleostei</taxon>
        <taxon>Ostariophysi</taxon>
        <taxon>Characiformes</taxon>
        <taxon>Characoidei</taxon>
        <taxon>Acestrorhamphidae</taxon>
        <taxon>Acestrorhamphinae</taxon>
        <taxon>Astyanax</taxon>
    </lineage>
</organism>